<evidence type="ECO:0000313" key="1">
    <source>
        <dbReference type="EMBL" id="MPC34871.1"/>
    </source>
</evidence>
<evidence type="ECO:0000313" key="2">
    <source>
        <dbReference type="Proteomes" id="UP000324222"/>
    </source>
</evidence>
<comment type="caution">
    <text evidence="1">The sequence shown here is derived from an EMBL/GenBank/DDBJ whole genome shotgun (WGS) entry which is preliminary data.</text>
</comment>
<dbReference type="EMBL" id="VSRR010003149">
    <property type="protein sequence ID" value="MPC34871.1"/>
    <property type="molecule type" value="Genomic_DNA"/>
</dbReference>
<proteinExistence type="predicted"/>
<dbReference type="AlphaFoldDB" id="A0A5B7EK77"/>
<sequence>MSGAVQKQTVTFQGRTSKEQLAKMSSSVVYELTKLSEEFLIGSIKGQKYQRFAGGEGAAMFVYS</sequence>
<dbReference type="Proteomes" id="UP000324222">
    <property type="component" value="Unassembled WGS sequence"/>
</dbReference>
<name>A0A5B7EK77_PORTR</name>
<accession>A0A5B7EK77</accession>
<reference evidence="1 2" key="1">
    <citation type="submission" date="2019-05" db="EMBL/GenBank/DDBJ databases">
        <title>Another draft genome of Portunus trituberculatus and its Hox gene families provides insights of decapod evolution.</title>
        <authorList>
            <person name="Jeong J.-H."/>
            <person name="Song I."/>
            <person name="Kim S."/>
            <person name="Choi T."/>
            <person name="Kim D."/>
            <person name="Ryu S."/>
            <person name="Kim W."/>
        </authorList>
    </citation>
    <scope>NUCLEOTIDE SEQUENCE [LARGE SCALE GENOMIC DNA]</scope>
    <source>
        <tissue evidence="1">Muscle</tissue>
    </source>
</reference>
<keyword evidence="2" id="KW-1185">Reference proteome</keyword>
<gene>
    <name evidence="1" type="ORF">E2C01_028274</name>
</gene>
<organism evidence="1 2">
    <name type="scientific">Portunus trituberculatus</name>
    <name type="common">Swimming crab</name>
    <name type="synonym">Neptunus trituberculatus</name>
    <dbReference type="NCBI Taxonomy" id="210409"/>
    <lineage>
        <taxon>Eukaryota</taxon>
        <taxon>Metazoa</taxon>
        <taxon>Ecdysozoa</taxon>
        <taxon>Arthropoda</taxon>
        <taxon>Crustacea</taxon>
        <taxon>Multicrustacea</taxon>
        <taxon>Malacostraca</taxon>
        <taxon>Eumalacostraca</taxon>
        <taxon>Eucarida</taxon>
        <taxon>Decapoda</taxon>
        <taxon>Pleocyemata</taxon>
        <taxon>Brachyura</taxon>
        <taxon>Eubrachyura</taxon>
        <taxon>Portunoidea</taxon>
        <taxon>Portunidae</taxon>
        <taxon>Portuninae</taxon>
        <taxon>Portunus</taxon>
    </lineage>
</organism>
<protein>
    <submittedName>
        <fullName evidence="1">Uncharacterized protein</fullName>
    </submittedName>
</protein>